<gene>
    <name evidence="1" type="ORF">LR48_Vigan04g061100</name>
</gene>
<name>A0A0L9UCC5_PHAAN</name>
<dbReference type="AlphaFoldDB" id="A0A0L9UCC5"/>
<protein>
    <submittedName>
        <fullName evidence="1">Uncharacterized protein</fullName>
    </submittedName>
</protein>
<dbReference type="EMBL" id="CM003374">
    <property type="protein sequence ID" value="KOM40413.1"/>
    <property type="molecule type" value="Genomic_DNA"/>
</dbReference>
<dbReference type="Gramene" id="KOM40413">
    <property type="protein sequence ID" value="KOM40413"/>
    <property type="gene ID" value="LR48_Vigan04g061100"/>
</dbReference>
<dbReference type="Proteomes" id="UP000053144">
    <property type="component" value="Chromosome 4"/>
</dbReference>
<organism evidence="1 2">
    <name type="scientific">Phaseolus angularis</name>
    <name type="common">Azuki bean</name>
    <name type="synonym">Vigna angularis</name>
    <dbReference type="NCBI Taxonomy" id="3914"/>
    <lineage>
        <taxon>Eukaryota</taxon>
        <taxon>Viridiplantae</taxon>
        <taxon>Streptophyta</taxon>
        <taxon>Embryophyta</taxon>
        <taxon>Tracheophyta</taxon>
        <taxon>Spermatophyta</taxon>
        <taxon>Magnoliopsida</taxon>
        <taxon>eudicotyledons</taxon>
        <taxon>Gunneridae</taxon>
        <taxon>Pentapetalae</taxon>
        <taxon>rosids</taxon>
        <taxon>fabids</taxon>
        <taxon>Fabales</taxon>
        <taxon>Fabaceae</taxon>
        <taxon>Papilionoideae</taxon>
        <taxon>50 kb inversion clade</taxon>
        <taxon>NPAAA clade</taxon>
        <taxon>indigoferoid/millettioid clade</taxon>
        <taxon>Phaseoleae</taxon>
        <taxon>Vigna</taxon>
    </lineage>
</organism>
<reference evidence="2" key="1">
    <citation type="journal article" date="2015" name="Proc. Natl. Acad. Sci. U.S.A.">
        <title>Genome sequencing of adzuki bean (Vigna angularis) provides insight into high starch and low fat accumulation and domestication.</title>
        <authorList>
            <person name="Yang K."/>
            <person name="Tian Z."/>
            <person name="Chen C."/>
            <person name="Luo L."/>
            <person name="Zhao B."/>
            <person name="Wang Z."/>
            <person name="Yu L."/>
            <person name="Li Y."/>
            <person name="Sun Y."/>
            <person name="Li W."/>
            <person name="Chen Y."/>
            <person name="Li Y."/>
            <person name="Zhang Y."/>
            <person name="Ai D."/>
            <person name="Zhao J."/>
            <person name="Shang C."/>
            <person name="Ma Y."/>
            <person name="Wu B."/>
            <person name="Wang M."/>
            <person name="Gao L."/>
            <person name="Sun D."/>
            <person name="Zhang P."/>
            <person name="Guo F."/>
            <person name="Wang W."/>
            <person name="Li Y."/>
            <person name="Wang J."/>
            <person name="Varshney R.K."/>
            <person name="Wang J."/>
            <person name="Ling H.Q."/>
            <person name="Wan P."/>
        </authorList>
    </citation>
    <scope>NUCLEOTIDE SEQUENCE</scope>
    <source>
        <strain evidence="2">cv. Jingnong 6</strain>
    </source>
</reference>
<proteinExistence type="predicted"/>
<accession>A0A0L9UCC5</accession>
<evidence type="ECO:0000313" key="1">
    <source>
        <dbReference type="EMBL" id="KOM40413.1"/>
    </source>
</evidence>
<evidence type="ECO:0000313" key="2">
    <source>
        <dbReference type="Proteomes" id="UP000053144"/>
    </source>
</evidence>
<sequence>MASVACRTEAIDPLPNVFPDLLTWYMFGVSNNLRYNDVYGFIDPQVIHETNDFDEITTYLTSRFASGRNIHFIPYISGLKARRRRSWRRRGPGGWKSCDGGGSAMTARVSV</sequence>